<evidence type="ECO:0000256" key="1">
    <source>
        <dbReference type="SAM" id="MobiDB-lite"/>
    </source>
</evidence>
<evidence type="ECO:0000313" key="2">
    <source>
        <dbReference type="EMBL" id="SPO37266.1"/>
    </source>
</evidence>
<feature type="compositionally biased region" description="Low complexity" evidence="1">
    <location>
        <begin position="310"/>
        <end position="329"/>
    </location>
</feature>
<sequence length="464" mass="48514">MSSSSSTFLAESMLRSQRPRLGHRSISDMSPLVDPSNDPAPKKHQANVLPGLAGTRVRVQNDAVSGAQLKDGTRAPFTPLLPMPPAAGTKDMADLSFLFRGNQDSGNSTPKADTAGSNTLASRRQAKRGASEGICPSCMNTLQACATFGGPSCGSRRPLHVDTKTAAEQHGRLQPPAPRSAGMIRSYSMPVATQQEHEEQNRIMALGVSPVGKYVANPSWWSYGFASPGGAPLNLERRPSMGPAPHERVLAPSRTVAQPSRQRSSPSSSPKGKGALSSPRNLPRSPKASRSPLGSLSLNLAPLEQRGQRRASGAGAGAAATSSPLAAKRAPLRDERSPTRSPASQRGSIDRAIDSLSARLDLCGADGDVDMDEDYFSPRKGSAGTSDAGSEEALTPRASSPNPYARTGSLGLDFGADVVGAGHRHFGSPLKQATAAGVGHGGDDLGELDFIHPDHLQPLPPIDF</sequence>
<proteinExistence type="predicted"/>
<evidence type="ECO:0000313" key="3">
    <source>
        <dbReference type="Proteomes" id="UP000323386"/>
    </source>
</evidence>
<reference evidence="2 3" key="1">
    <citation type="submission" date="2018-03" db="EMBL/GenBank/DDBJ databases">
        <authorList>
            <person name="Guldener U."/>
        </authorList>
    </citation>
    <scope>NUCLEOTIDE SEQUENCE [LARGE SCALE GENOMIC DNA]</scope>
    <source>
        <strain evidence="2 3">DAOM196992</strain>
    </source>
</reference>
<feature type="region of interest" description="Disordered" evidence="1">
    <location>
        <begin position="99"/>
        <end position="125"/>
    </location>
</feature>
<feature type="region of interest" description="Disordered" evidence="1">
    <location>
        <begin position="367"/>
        <end position="404"/>
    </location>
</feature>
<dbReference type="EMBL" id="OOIP01000006">
    <property type="protein sequence ID" value="SPO37266.1"/>
    <property type="molecule type" value="Genomic_DNA"/>
</dbReference>
<organism evidence="2 3">
    <name type="scientific">Pseudozyma flocculosa</name>
    <dbReference type="NCBI Taxonomy" id="84751"/>
    <lineage>
        <taxon>Eukaryota</taxon>
        <taxon>Fungi</taxon>
        <taxon>Dikarya</taxon>
        <taxon>Basidiomycota</taxon>
        <taxon>Ustilaginomycotina</taxon>
        <taxon>Ustilaginomycetes</taxon>
        <taxon>Ustilaginales</taxon>
        <taxon>Ustilaginaceae</taxon>
        <taxon>Pseudozyma</taxon>
    </lineage>
</organism>
<dbReference type="AlphaFoldDB" id="A0A5C3F055"/>
<feature type="region of interest" description="Disordered" evidence="1">
    <location>
        <begin position="1"/>
        <end position="47"/>
    </location>
</feature>
<dbReference type="Proteomes" id="UP000323386">
    <property type="component" value="Unassembled WGS sequence"/>
</dbReference>
<feature type="compositionally biased region" description="Polar residues" evidence="1">
    <location>
        <begin position="102"/>
        <end position="122"/>
    </location>
</feature>
<name>A0A5C3F055_9BASI</name>
<gene>
    <name evidence="2" type="ORF">PSFLO_02738</name>
</gene>
<feature type="compositionally biased region" description="Low complexity" evidence="1">
    <location>
        <begin position="257"/>
        <end position="279"/>
    </location>
</feature>
<dbReference type="OrthoDB" id="2555252at2759"/>
<protein>
    <submittedName>
        <fullName evidence="2">Uncharacterized protein</fullName>
    </submittedName>
</protein>
<feature type="region of interest" description="Disordered" evidence="1">
    <location>
        <begin position="252"/>
        <end position="350"/>
    </location>
</feature>
<keyword evidence="3" id="KW-1185">Reference proteome</keyword>
<accession>A0A5C3F055</accession>